<dbReference type="InterPro" id="IPR001394">
    <property type="entry name" value="Peptidase_C19_UCH"/>
</dbReference>
<dbReference type="GO" id="GO:0016579">
    <property type="term" value="P:protein deubiquitination"/>
    <property type="evidence" value="ECO:0007669"/>
    <property type="project" value="InterPro"/>
</dbReference>
<evidence type="ECO:0000256" key="2">
    <source>
        <dbReference type="ARBA" id="ARBA00009085"/>
    </source>
</evidence>
<comment type="similarity">
    <text evidence="2">Belongs to the peptidase C19 family.</text>
</comment>
<comment type="caution">
    <text evidence="9">The sequence shown here is derived from an EMBL/GenBank/DDBJ whole genome shotgun (WGS) entry which is preliminary data.</text>
</comment>
<evidence type="ECO:0000256" key="1">
    <source>
        <dbReference type="ARBA" id="ARBA00000707"/>
    </source>
</evidence>
<organism evidence="9 10">
    <name type="scientific">Albugo candida</name>
    <dbReference type="NCBI Taxonomy" id="65357"/>
    <lineage>
        <taxon>Eukaryota</taxon>
        <taxon>Sar</taxon>
        <taxon>Stramenopiles</taxon>
        <taxon>Oomycota</taxon>
        <taxon>Peronosporomycetes</taxon>
        <taxon>Albuginales</taxon>
        <taxon>Albuginaceae</taxon>
        <taxon>Albugo</taxon>
    </lineage>
</organism>
<dbReference type="PANTHER" id="PTHR24006:SF758">
    <property type="entry name" value="UBIQUITIN CARBOXYL-TERMINAL HYDROLASE 36"/>
    <property type="match status" value="1"/>
</dbReference>
<evidence type="ECO:0000256" key="4">
    <source>
        <dbReference type="ARBA" id="ARBA00022670"/>
    </source>
</evidence>
<keyword evidence="6" id="KW-0378">Hydrolase</keyword>
<dbReference type="GO" id="GO:0006508">
    <property type="term" value="P:proteolysis"/>
    <property type="evidence" value="ECO:0007669"/>
    <property type="project" value="UniProtKB-KW"/>
</dbReference>
<dbReference type="Pfam" id="PF00443">
    <property type="entry name" value="UCH"/>
    <property type="match status" value="1"/>
</dbReference>
<dbReference type="InterPro" id="IPR050164">
    <property type="entry name" value="Peptidase_C19"/>
</dbReference>
<dbReference type="PROSITE" id="PS00972">
    <property type="entry name" value="USP_1"/>
    <property type="match status" value="1"/>
</dbReference>
<evidence type="ECO:0000313" key="9">
    <source>
        <dbReference type="EMBL" id="CCI42669.1"/>
    </source>
</evidence>
<evidence type="ECO:0000256" key="7">
    <source>
        <dbReference type="ARBA" id="ARBA00022807"/>
    </source>
</evidence>
<dbReference type="EC" id="3.4.19.12" evidence="3"/>
<gene>
    <name evidence="9" type="ORF">BN9_034530</name>
</gene>
<dbReference type="InterPro" id="IPR018200">
    <property type="entry name" value="USP_CS"/>
</dbReference>
<dbReference type="PROSITE" id="PS50235">
    <property type="entry name" value="USP_3"/>
    <property type="match status" value="1"/>
</dbReference>
<dbReference type="Proteomes" id="UP000053237">
    <property type="component" value="Unassembled WGS sequence"/>
</dbReference>
<keyword evidence="10" id="KW-1185">Reference proteome</keyword>
<dbReference type="Gene3D" id="3.90.70.10">
    <property type="entry name" value="Cysteine proteinases"/>
    <property type="match status" value="1"/>
</dbReference>
<evidence type="ECO:0000259" key="8">
    <source>
        <dbReference type="PROSITE" id="PS50235"/>
    </source>
</evidence>
<dbReference type="GO" id="GO:0005634">
    <property type="term" value="C:nucleus"/>
    <property type="evidence" value="ECO:0007669"/>
    <property type="project" value="TreeGrafter"/>
</dbReference>
<dbReference type="STRING" id="65357.A0A024G7L9"/>
<dbReference type="PROSITE" id="PS00973">
    <property type="entry name" value="USP_2"/>
    <property type="match status" value="1"/>
</dbReference>
<protein>
    <recommendedName>
        <fullName evidence="3">ubiquitinyl hydrolase 1</fullName>
        <ecNumber evidence="3">3.4.19.12</ecNumber>
    </recommendedName>
</protein>
<dbReference type="GO" id="GO:0005829">
    <property type="term" value="C:cytosol"/>
    <property type="evidence" value="ECO:0007669"/>
    <property type="project" value="TreeGrafter"/>
</dbReference>
<dbReference type="InParanoid" id="A0A024G7L9"/>
<feature type="domain" description="USP" evidence="8">
    <location>
        <begin position="1540"/>
        <end position="1882"/>
    </location>
</feature>
<dbReference type="InterPro" id="IPR028889">
    <property type="entry name" value="USP"/>
</dbReference>
<dbReference type="EMBL" id="CAIX01000037">
    <property type="protein sequence ID" value="CCI42669.1"/>
    <property type="molecule type" value="Genomic_DNA"/>
</dbReference>
<accession>A0A024G7L9</accession>
<dbReference type="PANTHER" id="PTHR24006">
    <property type="entry name" value="UBIQUITIN CARBOXYL-TERMINAL HYDROLASE"/>
    <property type="match status" value="1"/>
</dbReference>
<comment type="catalytic activity">
    <reaction evidence="1">
        <text>Thiol-dependent hydrolysis of ester, thioester, amide, peptide and isopeptide bonds formed by the C-terminal Gly of ubiquitin (a 76-residue protein attached to proteins as an intracellular targeting signal).</text>
        <dbReference type="EC" id="3.4.19.12"/>
    </reaction>
</comment>
<sequence length="2527" mass="288095">MHETSDSEEENNYNFTTNVYHQVMAEFSRDFEEASQALLSELQTTDEPSTYLDTFVAIHMQQVLHHSTPASQVGEPQQLPDQESHVFSTITLERYECEFLPKVVLRFMTQPQLLLHVQALQEFVQFLQHDLQIIASRLLQGWDSQHGIESLLESLSVILDDAQPFYTLYAHVIELHNRPIDQKHESAFFENLEYWSELGGFQLILYSLSGSFPSADTEQTEICDGVQGRLPVPVQALPYIFRTLYTVQEHVTDAFASQYFNPLVEATTTYVNSLSAMDFNRLSRECVMELLQILEIWLCRVMEISSLEPNQTKDYKREKEETPEDFQAENDLEVLNFPAYSEEALLAFTILRLELYRRFILSVSLERQLSGLTDLSSFLVTATKASSKLKKRIVSWMESCDLLSSLFSVSIHDEVLKRCIPMIKFLIDMEALSRLMLQEIWIKYRDSWTGGIVQSISSSPQTRKEESAPLYELILDICSQGSAQVECDMLYLIQSSTIADTLYPKVEVQIAEICSAIAHRAKEINQQDLVYEIITFLWCNRRSSQFMEKICEILDGQLQKFTSNSEIERCLKWTLSSIFKTCWDQIKIPQSQKNSPIELTEALKALTALLTCISATRDSSSQLLYRFYKSEIFPWSNLGTKAFGVSLVQQLIRILEKSSFEELDQAIFLALNATWRTDVRLSHQFDIWQACVSRTELSAIWSAVTKDQFRTRSNLYFEWINECCKSSEYDHTELLTADLARYFLSFAFCNLHGRSISCSVAQCFQRVFDLANRNSLRTNELLRSLHGIDTLWRLTIEAEHLQVVSELSSFLTSVYAASAEQYQFNFIDSCFTRLTRAKVDADTLQDGHNGIIKLVMRCVELLCFFMDAYAVENRKHTPLLKKASKVSHSDAKVSECRLRQLEISPLDESHQPESHSWKNFASKFTGDSTLLEEESGNYTLERDVDGTSRMKRYRFDSVIQSPSEGGPDISSLNVEGILTSVENDICRENRWKEIASNEAKYFSPMSQKLAHHPTYFPILFDLMDWNISLDVGQRVWELFSRLPLNQSALQEMITLKPAENALGVDWRSLLDITHLHRLLYTLCVMEGLWLTSDITTEFYQTLRWNWINKFTVLGGLEHLYCTIANWELQPHPSVYRRNLGFSCLRALTRMLLYFINVSDQTNVTRTAHSGHSDPENASHSLSDDFESRFIQATLKKYLREKLNLQALLMLTTDRICQLCANTDCVTADQHELITSSLQLFAIVLEKEVAFDRANSTPLCVDLLQADGSMHLSSLLNALFIKCPCLDTRTSSLMILGRLTRSACKNAKGLKLVHHFLMHALQMVTPYIKSFSDTKNGAFAKKSDILTFANTILKQAFRMDTDKVIIYMLEPLLLQNAFPQKWATCLGALESTSTTQYAWQGLLKLLVQLTNVSDAVSRAILECADWDLNEWVYKHIFGRIHGLENKDIDFANVRVHVPSLAISAAESRQEAFQLALNLIVPSTCPTNVFGNEKALTTLVTILEQVRHLHRAASITLQIHNQPWDCEPSQEMLTEEDADLSPGLVNPGSICYMNALLQQLFMIPSFRRGILTLRLPEMNKDLCDVTTIQWVDEFTQLQRLFAAMAFTNSTAVDPTWFALSHTDLEGNLTNLDMQMDADEFFCMLLDRLKSLLEITRDSSGPEAINPLDTCFGGKLVHQITTEHGVISEREEPFFALSLEVTNQGKLEQSLALYVEEENLSGSNAYFCEKEQQKVNAIKRVRLQTLPNVLVFHLKRFTFDFDTMEKYKSNDVLEFPFSIDMKPFTSQSGIEDDEKGGLHYRLRGIVIHVGTADAGHYYSYIDAGPKEGWYEWNDHLVRKIEISNIGKECFGGQDLMVEWDSHARRYISVPKARKHSAYVLLYEPAQMEISGNANKTLLHHEICEKNPSLASVLTSIHVANYFRKALATTMSSEYLAFLGELAVRTMATSNQNGILGARTILADKMTWENLYDTLLCTKSLGVSAAKVASEWLFGIAPSFSLSSFTNSSDWVMYLTDSIVKWLQGAPEEEAVLFSCWLLHELVFIRMKELPTHKHDSTSAHGSSIARTWLLDILLVQSNMVLREAWEFISTICIKKLVAIPSHHLVQSALKEYVAYMVELFWCRGAINIVDPLQISSTIFAPPISLKVAFSNHPTCYEIDDSNSVSVVPMEALVVGILEIGKAIKNLIQGFPTVLETDVFNMEAFSNEFLLSLQSSFGGQARKRNLEDSDRIDFRLASRARSSTIHLELTIMRLLCDHDSVSRLCDPELLLSSDILYCAIQHNSLTPEISKLYSRTITTSISSLLSDTPLHYLKSIVATLIHVLECVKTTEYEAFLHILDTILDHIERAKENRLKVKQLEAWYKLLFSSSCGILGFAYNYREQEALTNLTFALLQFTLKRCQKSDVLRNLLVSDDLGPWDHNTQESTNNGESPKIASQHLWFVHWLRKYSERSKETTRSVYIGRGRELASPCRKGNNTSVIDTLKAVLGVSESMLESDDEIAFTETSHIKMRLREAPQHEDEEVDQQSTDS</sequence>
<keyword evidence="5" id="KW-0833">Ubl conjugation pathway</keyword>
<dbReference type="SUPFAM" id="SSF54001">
    <property type="entry name" value="Cysteine proteinases"/>
    <property type="match status" value="1"/>
</dbReference>
<evidence type="ECO:0000256" key="6">
    <source>
        <dbReference type="ARBA" id="ARBA00022801"/>
    </source>
</evidence>
<reference evidence="9 10" key="1">
    <citation type="submission" date="2012-05" db="EMBL/GenBank/DDBJ databases">
        <title>Recombination and specialization in a pathogen metapopulation.</title>
        <authorList>
            <person name="Gardiner A."/>
            <person name="Kemen E."/>
            <person name="Schultz-Larsen T."/>
            <person name="MacLean D."/>
            <person name="Van Oosterhout C."/>
            <person name="Jones J.D.G."/>
        </authorList>
    </citation>
    <scope>NUCLEOTIDE SEQUENCE [LARGE SCALE GENOMIC DNA]</scope>
    <source>
        <strain evidence="9 10">Ac Nc2</strain>
    </source>
</reference>
<evidence type="ECO:0000256" key="5">
    <source>
        <dbReference type="ARBA" id="ARBA00022786"/>
    </source>
</evidence>
<dbReference type="OrthoDB" id="289038at2759"/>
<proteinExistence type="inferred from homology"/>
<dbReference type="InterPro" id="IPR038765">
    <property type="entry name" value="Papain-like_cys_pep_sf"/>
</dbReference>
<dbReference type="GO" id="GO:0004843">
    <property type="term" value="F:cysteine-type deubiquitinase activity"/>
    <property type="evidence" value="ECO:0007669"/>
    <property type="project" value="UniProtKB-EC"/>
</dbReference>
<evidence type="ECO:0000313" key="10">
    <source>
        <dbReference type="Proteomes" id="UP000053237"/>
    </source>
</evidence>
<keyword evidence="4" id="KW-0645">Protease</keyword>
<evidence type="ECO:0000256" key="3">
    <source>
        <dbReference type="ARBA" id="ARBA00012759"/>
    </source>
</evidence>
<name>A0A024G7L9_9STRA</name>
<keyword evidence="7" id="KW-0788">Thiol protease</keyword>